<sequence length="66" mass="7348">MRGLIDQPTTSRLNRSSTIARYNQPASVQMYVMSEVNTWFGAVGVKLRASRFSATGSLYFESVVTL</sequence>
<evidence type="ECO:0000313" key="1">
    <source>
        <dbReference type="EMBL" id="CAB3810741.1"/>
    </source>
</evidence>
<gene>
    <name evidence="1" type="ORF">LMG28614_07325</name>
</gene>
<proteinExistence type="predicted"/>
<dbReference type="AlphaFoldDB" id="A0A6S7BRU8"/>
<keyword evidence="2" id="KW-1185">Reference proteome</keyword>
<name>A0A6S7BRU8_9BURK</name>
<accession>A0A6S7BRU8</accession>
<dbReference type="EMBL" id="CADIKK010000157">
    <property type="protein sequence ID" value="CAB3810741.1"/>
    <property type="molecule type" value="Genomic_DNA"/>
</dbReference>
<dbReference type="Proteomes" id="UP000494365">
    <property type="component" value="Unassembled WGS sequence"/>
</dbReference>
<evidence type="ECO:0000313" key="2">
    <source>
        <dbReference type="Proteomes" id="UP000494365"/>
    </source>
</evidence>
<protein>
    <submittedName>
        <fullName evidence="1">Uncharacterized protein</fullName>
    </submittedName>
</protein>
<organism evidence="1 2">
    <name type="scientific">Paraburkholderia ultramafica</name>
    <dbReference type="NCBI Taxonomy" id="1544867"/>
    <lineage>
        <taxon>Bacteria</taxon>
        <taxon>Pseudomonadati</taxon>
        <taxon>Pseudomonadota</taxon>
        <taxon>Betaproteobacteria</taxon>
        <taxon>Burkholderiales</taxon>
        <taxon>Burkholderiaceae</taxon>
        <taxon>Paraburkholderia</taxon>
    </lineage>
</organism>
<reference evidence="1 2" key="1">
    <citation type="submission" date="2020-04" db="EMBL/GenBank/DDBJ databases">
        <authorList>
            <person name="De Canck E."/>
        </authorList>
    </citation>
    <scope>NUCLEOTIDE SEQUENCE [LARGE SCALE GENOMIC DNA]</scope>
    <source>
        <strain evidence="1 2">LMG 28614</strain>
    </source>
</reference>